<gene>
    <name evidence="2" type="ORF">SFRA_008755</name>
</gene>
<dbReference type="AlphaFoldDB" id="A0A3R7FHN4"/>
<dbReference type="EMBL" id="JNAD02000003">
    <property type="protein sequence ID" value="RKM97306.1"/>
    <property type="molecule type" value="Genomic_DNA"/>
</dbReference>
<dbReference type="RefSeq" id="WP_043459639.1">
    <property type="nucleotide sequence ID" value="NZ_CP134822.1"/>
</dbReference>
<name>A0A3R7FHN4_9ACTN</name>
<sequence>MRRSSTATHITTGGASGRVPRIRHGEGRALLPPASGGGESADPPVAHVFDVPAEPGPAASVATSSEMRRVFGWQVGDGPPVTA</sequence>
<reference evidence="2 3" key="1">
    <citation type="journal article" date="2014" name="Genome Announc.">
        <title>Draft Genome Sequence of Streptomyces fradiae ATCC 19609, a Strain Highly Sensitive to Antibiotics.</title>
        <authorList>
            <person name="Bekker O.B."/>
            <person name="Klimina K.M."/>
            <person name="Vatlin A.A."/>
            <person name="Zakharevich N.V."/>
            <person name="Kasianov A.S."/>
            <person name="Danilenko V.N."/>
        </authorList>
    </citation>
    <scope>NUCLEOTIDE SEQUENCE [LARGE SCALE GENOMIC DNA]</scope>
    <source>
        <strain evidence="2 3">ATCC 19609</strain>
    </source>
</reference>
<keyword evidence="3" id="KW-1185">Reference proteome</keyword>
<evidence type="ECO:0000313" key="3">
    <source>
        <dbReference type="Proteomes" id="UP000028058"/>
    </source>
</evidence>
<dbReference type="Proteomes" id="UP000028058">
    <property type="component" value="Unassembled WGS sequence"/>
</dbReference>
<feature type="region of interest" description="Disordered" evidence="1">
    <location>
        <begin position="1"/>
        <end position="52"/>
    </location>
</feature>
<proteinExistence type="predicted"/>
<evidence type="ECO:0000256" key="1">
    <source>
        <dbReference type="SAM" id="MobiDB-lite"/>
    </source>
</evidence>
<comment type="caution">
    <text evidence="2">The sequence shown here is derived from an EMBL/GenBank/DDBJ whole genome shotgun (WGS) entry which is preliminary data.</text>
</comment>
<feature type="compositionally biased region" description="Polar residues" evidence="1">
    <location>
        <begin position="1"/>
        <end position="13"/>
    </location>
</feature>
<protein>
    <submittedName>
        <fullName evidence="2">Uncharacterized protein</fullName>
    </submittedName>
</protein>
<organism evidence="2 3">
    <name type="scientific">Streptomyces xinghaiensis</name>
    <dbReference type="NCBI Taxonomy" id="1038928"/>
    <lineage>
        <taxon>Bacteria</taxon>
        <taxon>Bacillati</taxon>
        <taxon>Actinomycetota</taxon>
        <taxon>Actinomycetes</taxon>
        <taxon>Kitasatosporales</taxon>
        <taxon>Streptomycetaceae</taxon>
        <taxon>Streptomyces</taxon>
    </lineage>
</organism>
<evidence type="ECO:0000313" key="2">
    <source>
        <dbReference type="EMBL" id="RKM97306.1"/>
    </source>
</evidence>
<accession>A0A3R7FHN4</accession>